<feature type="coiled-coil region" evidence="1">
    <location>
        <begin position="66"/>
        <end position="93"/>
    </location>
</feature>
<evidence type="ECO:0000256" key="1">
    <source>
        <dbReference type="SAM" id="Coils"/>
    </source>
</evidence>
<feature type="region of interest" description="Disordered" evidence="2">
    <location>
        <begin position="36"/>
        <end position="59"/>
    </location>
</feature>
<feature type="domain" description="DUF4124" evidence="3">
    <location>
        <begin position="14"/>
        <end position="63"/>
    </location>
</feature>
<evidence type="ECO:0000256" key="2">
    <source>
        <dbReference type="SAM" id="MobiDB-lite"/>
    </source>
</evidence>
<protein>
    <recommendedName>
        <fullName evidence="3">DUF4124 domain-containing protein</fullName>
    </recommendedName>
</protein>
<sequence>MQKINALCLALLIIVISTPLTAKTYRWVDENGNTVYSQHPPPSGDATEIKPPPPPAIAPEVAQSKLNQQKQQLEDLREDREIAKEAEEKDTAEKTRLDKNCAAAKKTLDILINRPRARWKTAEDYGYITGEKRQAKILKAKGQIKENCK</sequence>
<gene>
    <name evidence="4" type="ORF">MNBD_GAMMA26-69</name>
</gene>
<dbReference type="EMBL" id="UOFX01000089">
    <property type="protein sequence ID" value="VAX11713.1"/>
    <property type="molecule type" value="Genomic_DNA"/>
</dbReference>
<reference evidence="4" key="1">
    <citation type="submission" date="2018-06" db="EMBL/GenBank/DDBJ databases">
        <authorList>
            <person name="Zhirakovskaya E."/>
        </authorList>
    </citation>
    <scope>NUCLEOTIDE SEQUENCE</scope>
</reference>
<proteinExistence type="predicted"/>
<dbReference type="Pfam" id="PF13511">
    <property type="entry name" value="DUF4124"/>
    <property type="match status" value="1"/>
</dbReference>
<organism evidence="4">
    <name type="scientific">hydrothermal vent metagenome</name>
    <dbReference type="NCBI Taxonomy" id="652676"/>
    <lineage>
        <taxon>unclassified sequences</taxon>
        <taxon>metagenomes</taxon>
        <taxon>ecological metagenomes</taxon>
    </lineage>
</organism>
<evidence type="ECO:0000313" key="4">
    <source>
        <dbReference type="EMBL" id="VAX11713.1"/>
    </source>
</evidence>
<dbReference type="InterPro" id="IPR025392">
    <property type="entry name" value="DUF4124"/>
</dbReference>
<dbReference type="AlphaFoldDB" id="A0A3B1BHZ7"/>
<name>A0A3B1BHZ7_9ZZZZ</name>
<keyword evidence="1" id="KW-0175">Coiled coil</keyword>
<accession>A0A3B1BHZ7</accession>
<evidence type="ECO:0000259" key="3">
    <source>
        <dbReference type="Pfam" id="PF13511"/>
    </source>
</evidence>